<organism evidence="2 3">
    <name type="scientific">Sulfitobacter dubius</name>
    <dbReference type="NCBI Taxonomy" id="218673"/>
    <lineage>
        <taxon>Bacteria</taxon>
        <taxon>Pseudomonadati</taxon>
        <taxon>Pseudomonadota</taxon>
        <taxon>Alphaproteobacteria</taxon>
        <taxon>Rhodobacterales</taxon>
        <taxon>Roseobacteraceae</taxon>
        <taxon>Sulfitobacter</taxon>
    </lineage>
</organism>
<proteinExistence type="predicted"/>
<feature type="signal peptide" evidence="1">
    <location>
        <begin position="1"/>
        <end position="21"/>
    </location>
</feature>
<dbReference type="EMBL" id="CP085144">
    <property type="protein sequence ID" value="UOA16032.1"/>
    <property type="molecule type" value="Genomic_DNA"/>
</dbReference>
<dbReference type="Proteomes" id="UP000831019">
    <property type="component" value="Chromosome"/>
</dbReference>
<protein>
    <submittedName>
        <fullName evidence="2">Uncharacterized protein</fullName>
    </submittedName>
</protein>
<accession>A0ABY3ZNE6</accession>
<gene>
    <name evidence="2" type="ORF">DSM109990_02887</name>
</gene>
<evidence type="ECO:0000313" key="3">
    <source>
        <dbReference type="Proteomes" id="UP000831019"/>
    </source>
</evidence>
<dbReference type="RefSeq" id="WP_243261481.1">
    <property type="nucleotide sequence ID" value="NZ_CP085144.1"/>
</dbReference>
<name>A0ABY3ZNE6_9RHOB</name>
<evidence type="ECO:0000256" key="1">
    <source>
        <dbReference type="SAM" id="SignalP"/>
    </source>
</evidence>
<keyword evidence="1" id="KW-0732">Signal</keyword>
<evidence type="ECO:0000313" key="2">
    <source>
        <dbReference type="EMBL" id="UOA16032.1"/>
    </source>
</evidence>
<sequence length="223" mass="24732">MRFALCLTLVAYQFSAAVAHAGPWLREEGTSFLSTSFSATYFYDLTQSTYIEYGLRENLTLGFDLNTGQSRFGLQNGSATVFLRFPLGEPTERGRWAYDLGAGASWTDVLISPHLRAGLSWGRGFTFGERNGWLTVDASAKWEFGFSQEVIKLDTTAGFDFTEVVTGMTQVFVTYTGGETYAKFAPSIVLSPSFSKFRVQLGSEVPFDAPENSALTVSLWREF</sequence>
<feature type="chain" id="PRO_5045267462" evidence="1">
    <location>
        <begin position="22"/>
        <end position="223"/>
    </location>
</feature>
<keyword evidence="3" id="KW-1185">Reference proteome</keyword>
<reference evidence="3" key="1">
    <citation type="journal article" date="2022" name="Microorganisms">
        <title>Beyond the ABCs#Discovery of Three New Plasmid Types in Rhodobacterales (RepQ, RepY, RepW).</title>
        <authorList>
            <person name="Freese H.M."/>
            <person name="Ringel V."/>
            <person name="Overmann J."/>
            <person name="Petersen J."/>
        </authorList>
    </citation>
    <scope>NUCLEOTIDE SEQUENCE [LARGE SCALE GENOMIC DNA]</scope>
    <source>
        <strain evidence="3">DSM 109990</strain>
    </source>
</reference>